<feature type="domain" description="DUF5117" evidence="4">
    <location>
        <begin position="135"/>
        <end position="319"/>
    </location>
</feature>
<evidence type="ECO:0000313" key="7">
    <source>
        <dbReference type="Proteomes" id="UP001319080"/>
    </source>
</evidence>
<feature type="domain" description="DUF5118" evidence="5">
    <location>
        <begin position="74"/>
        <end position="122"/>
    </location>
</feature>
<dbReference type="InterPro" id="IPR034032">
    <property type="entry name" value="Zn_MMP-like_bac"/>
</dbReference>
<keyword evidence="7" id="KW-1185">Reference proteome</keyword>
<comment type="caution">
    <text evidence="6">The sequence shown here is derived from an EMBL/GenBank/DDBJ whole genome shotgun (WGS) entry which is preliminary data.</text>
</comment>
<proteinExistence type="predicted"/>
<feature type="chain" id="PRO_5043053103" evidence="2">
    <location>
        <begin position="23"/>
        <end position="835"/>
    </location>
</feature>
<reference evidence="6 7" key="1">
    <citation type="submission" date="2021-05" db="EMBL/GenBank/DDBJ databases">
        <title>A Polyphasic approach of four new species of the genus Ohtaekwangia: Ohtaekwangia histidinii sp. nov., Ohtaekwangia cretensis sp. nov., Ohtaekwangia indiensis sp. nov., Ohtaekwangia reichenbachii sp. nov. from diverse environment.</title>
        <authorList>
            <person name="Octaviana S."/>
        </authorList>
    </citation>
    <scope>NUCLEOTIDE SEQUENCE [LARGE SCALE GENOMIC DNA]</scope>
    <source>
        <strain evidence="6 7">PWU5</strain>
    </source>
</reference>
<keyword evidence="6" id="KW-0645">Protease</keyword>
<dbReference type="PANTHER" id="PTHR38478:SF1">
    <property type="entry name" value="ZINC DEPENDENT METALLOPROTEASE DOMAIN LIPOPROTEIN"/>
    <property type="match status" value="1"/>
</dbReference>
<organism evidence="6 7">
    <name type="scientific">Dawidia cretensis</name>
    <dbReference type="NCBI Taxonomy" id="2782350"/>
    <lineage>
        <taxon>Bacteria</taxon>
        <taxon>Pseudomonadati</taxon>
        <taxon>Bacteroidota</taxon>
        <taxon>Cytophagia</taxon>
        <taxon>Cytophagales</taxon>
        <taxon>Chryseotaleaceae</taxon>
        <taxon>Dawidia</taxon>
    </lineage>
</organism>
<sequence>MRSIVLLVVAVCCLDLCPQTYAQDTTQTPPPTLTPTSLPSPRVLQDTSKRDSLEQLTSASVPAGNSQSMAPRSSSYYSIVKPGTITRKGLFSVHKLEDKYYFEIPDSLLGRDLLIVSRIAQGAAGIRPEYIGYAGDQINSLIIRFEKGPNHKLFLRRITYEDNAGDSSTSMYTAVVRSNLQPLTAAFGIGAYAPGGKGSLIDVTEYLNGSNDIFFFNAASRRTMKIGDVLSNMSYIKSVNAFPMNVEIRTIKTYSQSSGDATFTLELNTSIVLLPKKPMRKRFADKRVGYFTERYTDYDANPQGVKVVNYIKRWRLEPKPEDVERYERGELVEPQKPIIYYIDPATPKKWVPYLIQGVEDWQAAFERAGFKNAIQAKEAPSAEANPNWSLQDARHSAIVYKPSSFANAAGPIITDPRSGEILESHINWYHNLMSILHDWYMIQCGTTDKRAQKMNFDDALMGQLIRSVASHEVGHSLGLTHNFGASSTVPVARLRDRKWLEVNGHTPSIMDYSRFNYVAQPEDSVTEAGLIARIGEYDHWAIEYGYRLFPDISTSEREIPFLNGRIIEQMKQPQMWFASEFSTDDPRVQTEDLGDNAMQAGDLGIKNLKRIVPRLVAWTYQPNEGYKNLSQLYGGLTGQFTYYISHVLRYVGGTYETIKSAEQIGPIYRIVPAAVQRDAMAFLGRHVFTPPTWLLDTAILARTGQSPTQIITTNQEMVLNTLLSQNTLTKLAESEALYPTRAYTLNEFMDDLDRTMWTELATFSTISPYRRALQRYYVDKLVELSKNSRDIYDADVVIRNKKSEVLIRIKKALTRTKDAMTVYHLRYLQDRLEAK</sequence>
<name>A0AAP2DYR6_9BACT</name>
<evidence type="ECO:0000256" key="1">
    <source>
        <dbReference type="SAM" id="MobiDB-lite"/>
    </source>
</evidence>
<dbReference type="EMBL" id="JAHESE010000009">
    <property type="protein sequence ID" value="MBT1708909.1"/>
    <property type="molecule type" value="Genomic_DNA"/>
</dbReference>
<keyword evidence="6" id="KW-0482">Metalloprotease</keyword>
<dbReference type="Proteomes" id="UP001319080">
    <property type="component" value="Unassembled WGS sequence"/>
</dbReference>
<dbReference type="Gene3D" id="3.40.390.10">
    <property type="entry name" value="Collagenase (Catalytic Domain)"/>
    <property type="match status" value="1"/>
</dbReference>
<evidence type="ECO:0000259" key="4">
    <source>
        <dbReference type="Pfam" id="PF17148"/>
    </source>
</evidence>
<dbReference type="PANTHER" id="PTHR38478">
    <property type="entry name" value="PEPTIDASE M1A AND M12B"/>
    <property type="match status" value="1"/>
</dbReference>
<dbReference type="CDD" id="cd04276">
    <property type="entry name" value="ZnMc_MMP_like_2"/>
    <property type="match status" value="1"/>
</dbReference>
<evidence type="ECO:0000259" key="3">
    <source>
        <dbReference type="Pfam" id="PF16313"/>
    </source>
</evidence>
<evidence type="ECO:0000256" key="2">
    <source>
        <dbReference type="SAM" id="SignalP"/>
    </source>
</evidence>
<protein>
    <submittedName>
        <fullName evidence="6">Zinc-dependent metalloprotease</fullName>
    </submittedName>
</protein>
<dbReference type="InterPro" id="IPR033428">
    <property type="entry name" value="DUF5118"/>
</dbReference>
<dbReference type="AlphaFoldDB" id="A0AAP2DYR6"/>
<feature type="region of interest" description="Disordered" evidence="1">
    <location>
        <begin position="24"/>
        <end position="71"/>
    </location>
</feature>
<dbReference type="SUPFAM" id="SSF55486">
    <property type="entry name" value="Metalloproteases ('zincins'), catalytic domain"/>
    <property type="match status" value="1"/>
</dbReference>
<gene>
    <name evidence="6" type="ORF">KK062_11780</name>
</gene>
<feature type="signal peptide" evidence="2">
    <location>
        <begin position="1"/>
        <end position="22"/>
    </location>
</feature>
<evidence type="ECO:0000259" key="5">
    <source>
        <dbReference type="Pfam" id="PF17162"/>
    </source>
</evidence>
<dbReference type="InterPro" id="IPR032534">
    <property type="entry name" value="EcxA_zinc-bd"/>
</dbReference>
<keyword evidence="2" id="KW-0732">Signal</keyword>
<keyword evidence="6" id="KW-0378">Hydrolase</keyword>
<feature type="domain" description="EcxA zinc-binding" evidence="3">
    <location>
        <begin position="453"/>
        <end position="761"/>
    </location>
</feature>
<dbReference type="Pfam" id="PF17162">
    <property type="entry name" value="DUF5118"/>
    <property type="match status" value="1"/>
</dbReference>
<dbReference type="Pfam" id="PF17148">
    <property type="entry name" value="DUF5117"/>
    <property type="match status" value="1"/>
</dbReference>
<accession>A0AAP2DYR6</accession>
<dbReference type="InterPro" id="IPR024079">
    <property type="entry name" value="MetalloPept_cat_dom_sf"/>
</dbReference>
<dbReference type="InterPro" id="IPR033413">
    <property type="entry name" value="DUF5117"/>
</dbReference>
<dbReference type="GO" id="GO:0008237">
    <property type="term" value="F:metallopeptidase activity"/>
    <property type="evidence" value="ECO:0007669"/>
    <property type="project" value="UniProtKB-KW"/>
</dbReference>
<evidence type="ECO:0000313" key="6">
    <source>
        <dbReference type="EMBL" id="MBT1708909.1"/>
    </source>
</evidence>
<dbReference type="RefSeq" id="WP_254084496.1">
    <property type="nucleotide sequence ID" value="NZ_JAHESE010000009.1"/>
</dbReference>
<feature type="compositionally biased region" description="Polar residues" evidence="1">
    <location>
        <begin position="54"/>
        <end position="71"/>
    </location>
</feature>
<dbReference type="Pfam" id="PF16313">
    <property type="entry name" value="DUF4953"/>
    <property type="match status" value="1"/>
</dbReference>